<proteinExistence type="predicted"/>
<dbReference type="VEuPathDB" id="FungiDB:FUN_016639"/>
<evidence type="ECO:0000313" key="7">
    <source>
        <dbReference type="Proteomes" id="UP000232688"/>
    </source>
</evidence>
<evidence type="ECO:0000313" key="9">
    <source>
        <dbReference type="Proteomes" id="UP000684084"/>
    </source>
</evidence>
<sequence>MASQPHFNDHYKDLLNQLPPSIKKEVWLRLTTRKYNPLTEEQAGRIHPDIDSLLTKEVNRYYKKKDRQRLKVDANTTPDGSNALSRLAEFEKQLDERERFLLQQENNIKNTIESKVKDECKRTKEQYDNLSQQLRAEHEEVYNKLQFSSEMLKIKLEHQYNDRVSELEKKNKSHSSSLEVSLRKKDKEIEKLTSAITKAKNKYRDLEDVILAKDLKIIDLDDKLHKTSTRYLFDETIEPIFYKSSNLSEAWTSKREKAKIYPDIRKNYTFRTRV</sequence>
<protein>
    <submittedName>
        <fullName evidence="3">Uncharacterized protein</fullName>
    </submittedName>
</protein>
<reference evidence="5 8" key="1">
    <citation type="submission" date="2016-04" db="EMBL/GenBank/DDBJ databases">
        <title>Genome analyses suggest a sexual origin of heterokaryosis in a supposedly ancient asexual fungus.</title>
        <authorList>
            <person name="Ropars J."/>
            <person name="Sedzielewska K."/>
            <person name="Noel J."/>
            <person name="Charron P."/>
            <person name="Farinelli L."/>
            <person name="Marton T."/>
            <person name="Kruger M."/>
            <person name="Pelin A."/>
            <person name="Brachmann A."/>
            <person name="Corradi N."/>
        </authorList>
    </citation>
    <scope>NUCLEOTIDE SEQUENCE [LARGE SCALE GENOMIC DNA]</scope>
    <source>
        <strain evidence="5 8">A5</strain>
    </source>
</reference>
<dbReference type="OrthoDB" id="2387290at2759"/>
<evidence type="ECO:0000313" key="4">
    <source>
        <dbReference type="EMBL" id="CAB5390204.1"/>
    </source>
</evidence>
<dbReference type="VEuPathDB" id="FungiDB:RhiirA1_466011"/>
<dbReference type="Proteomes" id="UP000684084">
    <property type="component" value="Unassembled WGS sequence"/>
</dbReference>
<comment type="caution">
    <text evidence="3">The sequence shown here is derived from an EMBL/GenBank/DDBJ whole genome shotgun (WGS) entry which is preliminary data.</text>
</comment>
<evidence type="ECO:0000313" key="3">
    <source>
        <dbReference type="EMBL" id="CAB5385533.1"/>
    </source>
</evidence>
<reference evidence="5 8" key="2">
    <citation type="submission" date="2017-09" db="EMBL/GenBank/DDBJ databases">
        <title>Extensive intraspecific genome diversity in a model arbuscular mycorrhizal fungus.</title>
        <authorList>
            <person name="Chen E.C."/>
            <person name="Morin E."/>
            <person name="Beaudet D."/>
            <person name="Noel J."/>
            <person name="Ndikumana S."/>
            <person name="Charron P."/>
            <person name="St-Onge C."/>
            <person name="Giorgi J."/>
            <person name="Grigoriev I.V."/>
            <person name="Roux C."/>
            <person name="Martin F.M."/>
            <person name="Corradi N."/>
        </authorList>
    </citation>
    <scope>NUCLEOTIDE SEQUENCE [LARGE SCALE GENOMIC DNA]</scope>
    <source>
        <strain evidence="5 8">A5</strain>
    </source>
</reference>
<reference evidence="6 7" key="4">
    <citation type="submission" date="2017-10" db="EMBL/GenBank/DDBJ databases">
        <title>Genome analyses suggest a sexual origin of heterokaryosis in a supposedly ancient asexual fungus.</title>
        <authorList>
            <person name="Corradi N."/>
            <person name="Sedzielewska K."/>
            <person name="Noel J."/>
            <person name="Charron P."/>
            <person name="Farinelli L."/>
            <person name="Marton T."/>
            <person name="Kruger M."/>
            <person name="Pelin A."/>
            <person name="Brachmann A."/>
            <person name="Corradi N."/>
        </authorList>
    </citation>
    <scope>NUCLEOTIDE SEQUENCE [LARGE SCALE GENOMIC DNA]</scope>
    <source>
        <strain evidence="6 7">A1</strain>
    </source>
</reference>
<name>A0A2I1FB56_9GLOM</name>
<dbReference type="VEuPathDB" id="FungiDB:RhiirFUN_019932"/>
<dbReference type="EMBL" id="LLXH01000937">
    <property type="protein sequence ID" value="PKC61810.1"/>
    <property type="molecule type" value="Genomic_DNA"/>
</dbReference>
<evidence type="ECO:0000256" key="1">
    <source>
        <dbReference type="SAM" id="Coils"/>
    </source>
</evidence>
<evidence type="ECO:0000313" key="8">
    <source>
        <dbReference type="Proteomes" id="UP000232722"/>
    </source>
</evidence>
<accession>A0A2I1FB56</accession>
<feature type="coiled-coil region" evidence="1">
    <location>
        <begin position="87"/>
        <end position="144"/>
    </location>
</feature>
<dbReference type="Proteomes" id="UP000232722">
    <property type="component" value="Unassembled WGS sequence"/>
</dbReference>
<dbReference type="Proteomes" id="UP000232688">
    <property type="component" value="Unassembled WGS sequence"/>
</dbReference>
<dbReference type="AlphaFoldDB" id="A0A2I1FB56"/>
<gene>
    <name evidence="3" type="ORF">CHRIB12_LOCUS19361</name>
    <name evidence="4" type="ORF">CHRIB12_LOCUS21425</name>
    <name evidence="2" type="ORF">CHRIB12_LOCUS5094</name>
    <name evidence="6" type="ORF">RhiirA1_466011</name>
    <name evidence="5" type="ORF">RhiirA5_426196</name>
</gene>
<feature type="coiled-coil region" evidence="1">
    <location>
        <begin position="182"/>
        <end position="209"/>
    </location>
</feature>
<reference evidence="6 7" key="3">
    <citation type="submission" date="2017-10" db="EMBL/GenBank/DDBJ databases">
        <title>Extensive intraspecific genome diversity in a model arbuscular mycorrhizal fungus.</title>
        <authorList>
            <person name="Chen E.C.H."/>
            <person name="Morin E."/>
            <person name="Baudet D."/>
            <person name="Noel J."/>
            <person name="Ndikumana S."/>
            <person name="Charron P."/>
            <person name="St-Onge C."/>
            <person name="Giorgi J."/>
            <person name="Grigoriev I.V."/>
            <person name="Roux C."/>
            <person name="Martin F.M."/>
            <person name="Corradi N."/>
        </authorList>
    </citation>
    <scope>NUCLEOTIDE SEQUENCE [LARGE SCALE GENOMIC DNA]</scope>
    <source>
        <strain evidence="6 7">A1</strain>
    </source>
</reference>
<evidence type="ECO:0000313" key="6">
    <source>
        <dbReference type="EMBL" id="PKC61810.1"/>
    </source>
</evidence>
<reference evidence="3" key="5">
    <citation type="submission" date="2020-05" db="EMBL/GenBank/DDBJ databases">
        <authorList>
            <person name="Rincon C."/>
            <person name="Sanders R I."/>
            <person name="Robbins C."/>
            <person name="Chaturvedi A."/>
        </authorList>
    </citation>
    <scope>NUCLEOTIDE SEQUENCE</scope>
    <source>
        <strain evidence="3">CHB12</strain>
    </source>
</reference>
<dbReference type="EMBL" id="CAGKOT010000053">
    <property type="protein sequence ID" value="CAB5385533.1"/>
    <property type="molecule type" value="Genomic_DNA"/>
</dbReference>
<evidence type="ECO:0000313" key="5">
    <source>
        <dbReference type="EMBL" id="PKC01766.1"/>
    </source>
</evidence>
<organism evidence="3 9">
    <name type="scientific">Rhizophagus irregularis</name>
    <dbReference type="NCBI Taxonomy" id="588596"/>
    <lineage>
        <taxon>Eukaryota</taxon>
        <taxon>Fungi</taxon>
        <taxon>Fungi incertae sedis</taxon>
        <taxon>Mucoromycota</taxon>
        <taxon>Glomeromycotina</taxon>
        <taxon>Glomeromycetes</taxon>
        <taxon>Glomerales</taxon>
        <taxon>Glomeraceae</taxon>
        <taxon>Rhizophagus</taxon>
    </lineage>
</organism>
<dbReference type="EMBL" id="CAGKOT010000008">
    <property type="protein sequence ID" value="CAB5351299.1"/>
    <property type="molecule type" value="Genomic_DNA"/>
</dbReference>
<dbReference type="EMBL" id="LLXJ01001523">
    <property type="protein sequence ID" value="PKC01766.1"/>
    <property type="molecule type" value="Genomic_DNA"/>
</dbReference>
<keyword evidence="1" id="KW-0175">Coiled coil</keyword>
<dbReference type="EMBL" id="CAGKOT010000067">
    <property type="protein sequence ID" value="CAB5390204.1"/>
    <property type="molecule type" value="Genomic_DNA"/>
</dbReference>
<evidence type="ECO:0000313" key="2">
    <source>
        <dbReference type="EMBL" id="CAB5351299.1"/>
    </source>
</evidence>